<name>A0ABQ5K163_9EUKA</name>
<evidence type="ECO:0000313" key="1">
    <source>
        <dbReference type="EMBL" id="GKT25044.1"/>
    </source>
</evidence>
<protein>
    <submittedName>
        <fullName evidence="1">Uncharacterized protein</fullName>
    </submittedName>
</protein>
<sequence length="83" mass="9424">YERDADVDTIYGSVYYYFGEQVEVKCTAYASNIIAFYIYSPVPKRSVVSKSEVSERVRAAKASELKYSNIEGSKLIVPVRARK</sequence>
<dbReference type="Proteomes" id="UP001057375">
    <property type="component" value="Unassembled WGS sequence"/>
</dbReference>
<keyword evidence="2" id="KW-1185">Reference proteome</keyword>
<comment type="caution">
    <text evidence="1">The sequence shown here is derived from an EMBL/GenBank/DDBJ whole genome shotgun (WGS) entry which is preliminary data.</text>
</comment>
<accession>A0ABQ5K163</accession>
<dbReference type="EMBL" id="BQXS01012563">
    <property type="protein sequence ID" value="GKT25044.1"/>
    <property type="molecule type" value="Genomic_DNA"/>
</dbReference>
<gene>
    <name evidence="1" type="ORF">ADUPG1_012914</name>
</gene>
<organism evidence="1 2">
    <name type="scientific">Aduncisulcus paluster</name>
    <dbReference type="NCBI Taxonomy" id="2918883"/>
    <lineage>
        <taxon>Eukaryota</taxon>
        <taxon>Metamonada</taxon>
        <taxon>Carpediemonas-like organisms</taxon>
        <taxon>Aduncisulcus</taxon>
    </lineage>
</organism>
<proteinExistence type="predicted"/>
<feature type="non-terminal residue" evidence="1">
    <location>
        <position position="1"/>
    </location>
</feature>
<reference evidence="1" key="1">
    <citation type="submission" date="2022-03" db="EMBL/GenBank/DDBJ databases">
        <title>Draft genome sequence of Aduncisulcus paluster, a free-living microaerophilic Fornicata.</title>
        <authorList>
            <person name="Yuyama I."/>
            <person name="Kume K."/>
            <person name="Tamura T."/>
            <person name="Inagaki Y."/>
            <person name="Hashimoto T."/>
        </authorList>
    </citation>
    <scope>NUCLEOTIDE SEQUENCE</scope>
    <source>
        <strain evidence="1">NY0171</strain>
    </source>
</reference>
<evidence type="ECO:0000313" key="2">
    <source>
        <dbReference type="Proteomes" id="UP001057375"/>
    </source>
</evidence>